<dbReference type="AlphaFoldDB" id="A0A246WTS9"/>
<reference evidence="2 3" key="1">
    <citation type="submission" date="2017-06" db="EMBL/GenBank/DDBJ databases">
        <title>Herbaspirillum phytohormonus sp. nov., isolated from the root nodule of Robinia pseudoacacia in lead-zinc mine.</title>
        <authorList>
            <person name="Fan M."/>
            <person name="Lin Y."/>
        </authorList>
    </citation>
    <scope>NUCLEOTIDE SEQUENCE [LARGE SCALE GENOMIC DNA]</scope>
    <source>
        <strain evidence="2 3">HZ10</strain>
    </source>
</reference>
<dbReference type="Pfam" id="PF13365">
    <property type="entry name" value="Trypsin_2"/>
    <property type="match status" value="1"/>
</dbReference>
<dbReference type="EMBL" id="NJGU01000002">
    <property type="protein sequence ID" value="OWY30387.1"/>
    <property type="molecule type" value="Genomic_DNA"/>
</dbReference>
<dbReference type="SUPFAM" id="SSF50494">
    <property type="entry name" value="Trypsin-like serine proteases"/>
    <property type="match status" value="1"/>
</dbReference>
<proteinExistence type="predicted"/>
<protein>
    <recommendedName>
        <fullName evidence="4">Serine protease</fullName>
    </recommendedName>
</protein>
<evidence type="ECO:0000313" key="3">
    <source>
        <dbReference type="Proteomes" id="UP000197596"/>
    </source>
</evidence>
<evidence type="ECO:0008006" key="4">
    <source>
        <dbReference type="Google" id="ProtNLM"/>
    </source>
</evidence>
<sequence length="310" mass="31893">MPSTRAPSRLANRSGNSSKASRRKRPWPEPWVGPSPRRRVIVPVGPRAVGRGRNGGGRSMRNRLGSCLRAAIATSHLLATMWPLAPAAVAASPMVMAPVVQASGVFINMHGDVLTARHAVSECKQIFVVKHGKVATAEIAAVSNEDDVAVLRTTLKPLLAATFSELPAPAEHSIAVFSEAYAELQHLPDRARLLGNALTVPGQPGSLQMVSGAKPGTSGSAVLDGGGLLLGIVVERVAAGSGGVGGELSVSHAQSRAGMATLVRAVPGSEIARFLSQAGIPFAQSRQAQLSSLQSPASRASTLAVGIVCG</sequence>
<dbReference type="Proteomes" id="UP000197596">
    <property type="component" value="Unassembled WGS sequence"/>
</dbReference>
<name>A0A246WTS9_9BURK</name>
<feature type="compositionally biased region" description="Polar residues" evidence="1">
    <location>
        <begin position="1"/>
        <end position="19"/>
    </location>
</feature>
<evidence type="ECO:0000313" key="2">
    <source>
        <dbReference type="EMBL" id="OWY30387.1"/>
    </source>
</evidence>
<evidence type="ECO:0000256" key="1">
    <source>
        <dbReference type="SAM" id="MobiDB-lite"/>
    </source>
</evidence>
<gene>
    <name evidence="2" type="ORF">CEJ42_05385</name>
</gene>
<feature type="region of interest" description="Disordered" evidence="1">
    <location>
        <begin position="1"/>
        <end position="39"/>
    </location>
</feature>
<dbReference type="InterPro" id="IPR009003">
    <property type="entry name" value="Peptidase_S1_PA"/>
</dbReference>
<accession>A0A246WTS9</accession>
<dbReference type="Gene3D" id="2.40.10.10">
    <property type="entry name" value="Trypsin-like serine proteases"/>
    <property type="match status" value="2"/>
</dbReference>
<organism evidence="2 3">
    <name type="scientific">Herbaspirillum robiniae</name>
    <dbReference type="NCBI Taxonomy" id="2014887"/>
    <lineage>
        <taxon>Bacteria</taxon>
        <taxon>Pseudomonadati</taxon>
        <taxon>Pseudomonadota</taxon>
        <taxon>Betaproteobacteria</taxon>
        <taxon>Burkholderiales</taxon>
        <taxon>Oxalobacteraceae</taxon>
        <taxon>Herbaspirillum</taxon>
    </lineage>
</organism>
<dbReference type="InterPro" id="IPR043504">
    <property type="entry name" value="Peptidase_S1_PA_chymotrypsin"/>
</dbReference>
<comment type="caution">
    <text evidence="2">The sequence shown here is derived from an EMBL/GenBank/DDBJ whole genome shotgun (WGS) entry which is preliminary data.</text>
</comment>